<reference evidence="1 2" key="1">
    <citation type="submission" date="2019-06" db="EMBL/GenBank/DDBJ databases">
        <title>A chromosomal-level reference genome of Carpinus fangiana (Coryloideae, Betulaceae).</title>
        <authorList>
            <person name="Yang X."/>
            <person name="Wang Z."/>
            <person name="Zhang L."/>
            <person name="Hao G."/>
            <person name="Liu J."/>
            <person name="Yang Y."/>
        </authorList>
    </citation>
    <scope>NUCLEOTIDE SEQUENCE [LARGE SCALE GENOMIC DNA]</scope>
    <source>
        <strain evidence="1">Cfa_2016G</strain>
        <tissue evidence="1">Leaf</tissue>
    </source>
</reference>
<dbReference type="PANTHER" id="PTHR33373">
    <property type="entry name" value="OS07G0479600 PROTEIN"/>
    <property type="match status" value="1"/>
</dbReference>
<evidence type="ECO:0000313" key="2">
    <source>
        <dbReference type="Proteomes" id="UP000327013"/>
    </source>
</evidence>
<dbReference type="AlphaFoldDB" id="A0A5N6R5Y1"/>
<proteinExistence type="predicted"/>
<evidence type="ECO:0000313" key="1">
    <source>
        <dbReference type="EMBL" id="KAE8056372.1"/>
    </source>
</evidence>
<dbReference type="EMBL" id="CM017325">
    <property type="protein sequence ID" value="KAE8056372.1"/>
    <property type="molecule type" value="Genomic_DNA"/>
</dbReference>
<keyword evidence="2" id="KW-1185">Reference proteome</keyword>
<dbReference type="OrthoDB" id="1896025at2759"/>
<sequence length="279" mass="31021">MYSRCCLLAQSERCFGKKPCCSFCMFSGACFRALALLMMERVKAKWKKLFSSRGCLGCYTNHELIITVDEPSKGLKIQGQSVKKPSVSEDFWSTSTCEMDNSIVQSRRSISSISASNPVLDPQGCPGSVSNPSEFINHGNYRLDSIVACLISLTSDPPAQGYSAVSIFAPVFSNLKGPWAQSKFNCLEVASVPDRVQFIQSNDLHECTPLQLYRGHNEWVLRFAYVEPDKAAVAWKQKVAEPSTRPRTQNKVLNPLWEHSTCNSYNPATDQALVKRSAV</sequence>
<protein>
    <submittedName>
        <fullName evidence="1">Uncharacterized protein</fullName>
    </submittedName>
</protein>
<organism evidence="1 2">
    <name type="scientific">Carpinus fangiana</name>
    <dbReference type="NCBI Taxonomy" id="176857"/>
    <lineage>
        <taxon>Eukaryota</taxon>
        <taxon>Viridiplantae</taxon>
        <taxon>Streptophyta</taxon>
        <taxon>Embryophyta</taxon>
        <taxon>Tracheophyta</taxon>
        <taxon>Spermatophyta</taxon>
        <taxon>Magnoliopsida</taxon>
        <taxon>eudicotyledons</taxon>
        <taxon>Gunneridae</taxon>
        <taxon>Pentapetalae</taxon>
        <taxon>rosids</taxon>
        <taxon>fabids</taxon>
        <taxon>Fagales</taxon>
        <taxon>Betulaceae</taxon>
        <taxon>Carpinus</taxon>
    </lineage>
</organism>
<name>A0A5N6R5Y1_9ROSI</name>
<dbReference type="Proteomes" id="UP000327013">
    <property type="component" value="Chromosome 5"/>
</dbReference>
<accession>A0A5N6R5Y1</accession>
<dbReference type="PANTHER" id="PTHR33373:SF1">
    <property type="entry name" value="DUF4050 DOMAIN-CONTAINING PROTEIN"/>
    <property type="match status" value="1"/>
</dbReference>
<gene>
    <name evidence="1" type="ORF">FH972_013150</name>
</gene>
<dbReference type="PROSITE" id="PS51257">
    <property type="entry name" value="PROKAR_LIPOPROTEIN"/>
    <property type="match status" value="1"/>
</dbReference>